<feature type="domain" description="Mutator-like transposase" evidence="2">
    <location>
        <begin position="54"/>
        <end position="135"/>
    </location>
</feature>
<evidence type="ECO:0000256" key="1">
    <source>
        <dbReference type="SAM" id="MobiDB-lite"/>
    </source>
</evidence>
<evidence type="ECO:0000313" key="3">
    <source>
        <dbReference type="EMBL" id="CAH0387098.1"/>
    </source>
</evidence>
<dbReference type="Pfam" id="PF20700">
    <property type="entry name" value="Mutator"/>
    <property type="match status" value="3"/>
</dbReference>
<organism evidence="3 4">
    <name type="scientific">Bemisia tabaci</name>
    <name type="common">Sweetpotato whitefly</name>
    <name type="synonym">Aleurodes tabaci</name>
    <dbReference type="NCBI Taxonomy" id="7038"/>
    <lineage>
        <taxon>Eukaryota</taxon>
        <taxon>Metazoa</taxon>
        <taxon>Ecdysozoa</taxon>
        <taxon>Arthropoda</taxon>
        <taxon>Hexapoda</taxon>
        <taxon>Insecta</taxon>
        <taxon>Pterygota</taxon>
        <taxon>Neoptera</taxon>
        <taxon>Paraneoptera</taxon>
        <taxon>Hemiptera</taxon>
        <taxon>Sternorrhyncha</taxon>
        <taxon>Aleyrodoidea</taxon>
        <taxon>Aleyrodidae</taxon>
        <taxon>Aleyrodinae</taxon>
        <taxon>Bemisia</taxon>
    </lineage>
</organism>
<feature type="region of interest" description="Disordered" evidence="1">
    <location>
        <begin position="317"/>
        <end position="476"/>
    </location>
</feature>
<feature type="compositionally biased region" description="Basic and acidic residues" evidence="1">
    <location>
        <begin position="350"/>
        <end position="378"/>
    </location>
</feature>
<feature type="compositionally biased region" description="Low complexity" evidence="1">
    <location>
        <begin position="424"/>
        <end position="448"/>
    </location>
</feature>
<name>A0A9P0A5U5_BEMTA</name>
<keyword evidence="4" id="KW-1185">Reference proteome</keyword>
<feature type="domain" description="Mutator-like transposase" evidence="2">
    <location>
        <begin position="208"/>
        <end position="280"/>
    </location>
</feature>
<evidence type="ECO:0000259" key="2">
    <source>
        <dbReference type="Pfam" id="PF20700"/>
    </source>
</evidence>
<feature type="compositionally biased region" description="Pro residues" evidence="1">
    <location>
        <begin position="322"/>
        <end position="335"/>
    </location>
</feature>
<reference evidence="3" key="1">
    <citation type="submission" date="2021-12" db="EMBL/GenBank/DDBJ databases">
        <authorList>
            <person name="King R."/>
        </authorList>
    </citation>
    <scope>NUCLEOTIDE SEQUENCE</scope>
</reference>
<sequence>MGRLSAIADTATSMAIPLQPPSISFKSHLHYPLDPEASQETLRFPKEAKECSQYVRMWIERWKKDMIEAAEDEITIQKGYDDKDGVPFIAVVADGGWSHRSYGHSYTAKSSCAVVIEKETKKILFIGACNKYCSRKDMIEAAEDEITIQKGYDDKDGVPFIAVVADGGWSHRSYGHSYTAKSSCAVVIEKETKKILFIGACNKYCSRKDMIEAAEDEITIQKGYDDKDGVPFIAVVADGGWSHRSYGHSYTAKSSCAVVIEKETKKILFIGACNKYCSRKDMIEAAEDEITIQKGYDDKDGVPFIAVVADGGEFIEICPSPISEPPRRPPSPPSGQPSTSRPSSGPVHGGELELPQRRDSKLGTHDAARRTGPHRTEEASSPGAHHPLFPAPLRALGPPASFKGSPPQRRRNPGSAVSRRRPPSSRAQPGQSSAAATLSLPLPLLQSRPSDRCPARRLRPQPARKSPSSRPPSSRQ</sequence>
<dbReference type="Proteomes" id="UP001152759">
    <property type="component" value="Chromosome 3"/>
</dbReference>
<feature type="compositionally biased region" description="Low complexity" evidence="1">
    <location>
        <begin position="460"/>
        <end position="476"/>
    </location>
</feature>
<feature type="compositionally biased region" description="Basic residues" evidence="1">
    <location>
        <begin position="408"/>
        <end position="423"/>
    </location>
</feature>
<dbReference type="InterPro" id="IPR049012">
    <property type="entry name" value="Mutator_transp_dom"/>
</dbReference>
<proteinExistence type="predicted"/>
<protein>
    <recommendedName>
        <fullName evidence="2">Mutator-like transposase domain-containing protein</fullName>
    </recommendedName>
</protein>
<feature type="domain" description="Mutator-like transposase" evidence="2">
    <location>
        <begin position="136"/>
        <end position="207"/>
    </location>
</feature>
<evidence type="ECO:0000313" key="4">
    <source>
        <dbReference type="Proteomes" id="UP001152759"/>
    </source>
</evidence>
<gene>
    <name evidence="3" type="ORF">BEMITA_LOCUS6152</name>
</gene>
<dbReference type="AlphaFoldDB" id="A0A9P0A5U5"/>
<accession>A0A9P0A5U5</accession>
<feature type="compositionally biased region" description="Low complexity" evidence="1">
    <location>
        <begin position="336"/>
        <end position="346"/>
    </location>
</feature>
<dbReference type="EMBL" id="OU963864">
    <property type="protein sequence ID" value="CAH0387098.1"/>
    <property type="molecule type" value="Genomic_DNA"/>
</dbReference>